<dbReference type="SUPFAM" id="SSF50630">
    <property type="entry name" value="Acid proteases"/>
    <property type="match status" value="1"/>
</dbReference>
<dbReference type="AlphaFoldDB" id="A0A6A6T9U9"/>
<feature type="domain" description="Peptidase A1" evidence="4">
    <location>
        <begin position="52"/>
        <end position="382"/>
    </location>
</feature>
<proteinExistence type="inferred from homology"/>
<feature type="disulfide bond" evidence="2">
    <location>
        <begin position="302"/>
        <end position="341"/>
    </location>
</feature>
<evidence type="ECO:0000259" key="4">
    <source>
        <dbReference type="PROSITE" id="PS51767"/>
    </source>
</evidence>
<feature type="signal peptide" evidence="3">
    <location>
        <begin position="1"/>
        <end position="17"/>
    </location>
</feature>
<evidence type="ECO:0000256" key="1">
    <source>
        <dbReference type="ARBA" id="ARBA00007447"/>
    </source>
</evidence>
<dbReference type="PANTHER" id="PTHR47966">
    <property type="entry name" value="BETA-SITE APP-CLEAVING ENZYME, ISOFORM A-RELATED"/>
    <property type="match status" value="1"/>
</dbReference>
<dbReference type="Proteomes" id="UP000799324">
    <property type="component" value="Unassembled WGS sequence"/>
</dbReference>
<evidence type="ECO:0000313" key="6">
    <source>
        <dbReference type="Proteomes" id="UP000799324"/>
    </source>
</evidence>
<feature type="chain" id="PRO_5025507868" evidence="3">
    <location>
        <begin position="18"/>
        <end position="386"/>
    </location>
</feature>
<keyword evidence="3" id="KW-0732">Signal</keyword>
<keyword evidence="2" id="KW-1015">Disulfide bond</keyword>
<keyword evidence="5" id="KW-0378">Hydrolase</keyword>
<dbReference type="PROSITE" id="PS51767">
    <property type="entry name" value="PEPTIDASE_A1"/>
    <property type="match status" value="1"/>
</dbReference>
<dbReference type="GO" id="GO:0006508">
    <property type="term" value="P:proteolysis"/>
    <property type="evidence" value="ECO:0007669"/>
    <property type="project" value="UniProtKB-KW"/>
</dbReference>
<evidence type="ECO:0000256" key="3">
    <source>
        <dbReference type="SAM" id="SignalP"/>
    </source>
</evidence>
<dbReference type="Pfam" id="PF00026">
    <property type="entry name" value="Asp"/>
    <property type="match status" value="1"/>
</dbReference>
<comment type="similarity">
    <text evidence="1">Belongs to the peptidase A1 family.</text>
</comment>
<organism evidence="5 6">
    <name type="scientific">Lophiostoma macrostomum CBS 122681</name>
    <dbReference type="NCBI Taxonomy" id="1314788"/>
    <lineage>
        <taxon>Eukaryota</taxon>
        <taxon>Fungi</taxon>
        <taxon>Dikarya</taxon>
        <taxon>Ascomycota</taxon>
        <taxon>Pezizomycotina</taxon>
        <taxon>Dothideomycetes</taxon>
        <taxon>Pleosporomycetidae</taxon>
        <taxon>Pleosporales</taxon>
        <taxon>Lophiostomataceae</taxon>
        <taxon>Lophiostoma</taxon>
    </lineage>
</organism>
<dbReference type="PRINTS" id="PR00792">
    <property type="entry name" value="PEPSIN"/>
</dbReference>
<keyword evidence="5" id="KW-0645">Protease</keyword>
<dbReference type="PANTHER" id="PTHR47966:SF51">
    <property type="entry name" value="BETA-SITE APP-CLEAVING ENZYME, ISOFORM A-RELATED"/>
    <property type="match status" value="1"/>
</dbReference>
<protein>
    <submittedName>
        <fullName evidence="5">Acid protease</fullName>
    </submittedName>
</protein>
<dbReference type="OrthoDB" id="771136at2759"/>
<evidence type="ECO:0000256" key="2">
    <source>
        <dbReference type="PIRSR" id="PIRSR601461-2"/>
    </source>
</evidence>
<dbReference type="EMBL" id="MU004333">
    <property type="protein sequence ID" value="KAF2656755.1"/>
    <property type="molecule type" value="Genomic_DNA"/>
</dbReference>
<sequence length="386" mass="43155">MMLPTIVLLCLSGPAFAGAVTRQARSYEQEVLEVVEPKRYAIPVQSADGVIHTINITLGTPPQHFNVSLSFDMPGFFVKTADIDDDPYYLPVHRYNSSLSKTYQFNGTSASDWYWGISYYGLVVEDTVGVGDLTIRNVTFNAYNTSRIHYPLAWEVGFDGGLGLSPPWHGDDTCYYRRYPSFLEHLTSSGALDDNVFSLKLPRSLGDEGELMLGGPNPDLYNGDIHRVPALHECQVDNQDVWKFDIEAVTFNSSVPVQADLSNYTAVIISEPMLVLPSDFVSIIREGIGAEPINVVWDSIPCDRRPYLPELTFTIGGRNFTIDAYDYTFEYPVGFGYAPICLLWVIEDDEMGGEGMQVMLGTPFLKGLYTTFDMDNEEIGFAELKR</sequence>
<reference evidence="5" key="1">
    <citation type="journal article" date="2020" name="Stud. Mycol.">
        <title>101 Dothideomycetes genomes: a test case for predicting lifestyles and emergence of pathogens.</title>
        <authorList>
            <person name="Haridas S."/>
            <person name="Albert R."/>
            <person name="Binder M."/>
            <person name="Bloem J."/>
            <person name="Labutti K."/>
            <person name="Salamov A."/>
            <person name="Andreopoulos B."/>
            <person name="Baker S."/>
            <person name="Barry K."/>
            <person name="Bills G."/>
            <person name="Bluhm B."/>
            <person name="Cannon C."/>
            <person name="Castanera R."/>
            <person name="Culley D."/>
            <person name="Daum C."/>
            <person name="Ezra D."/>
            <person name="Gonzalez J."/>
            <person name="Henrissat B."/>
            <person name="Kuo A."/>
            <person name="Liang C."/>
            <person name="Lipzen A."/>
            <person name="Lutzoni F."/>
            <person name="Magnuson J."/>
            <person name="Mondo S."/>
            <person name="Nolan M."/>
            <person name="Ohm R."/>
            <person name="Pangilinan J."/>
            <person name="Park H.-J."/>
            <person name="Ramirez L."/>
            <person name="Alfaro M."/>
            <person name="Sun H."/>
            <person name="Tritt A."/>
            <person name="Yoshinaga Y."/>
            <person name="Zwiers L.-H."/>
            <person name="Turgeon B."/>
            <person name="Goodwin S."/>
            <person name="Spatafora J."/>
            <person name="Crous P."/>
            <person name="Grigoriev I."/>
        </authorList>
    </citation>
    <scope>NUCLEOTIDE SEQUENCE</scope>
    <source>
        <strain evidence="5">CBS 122681</strain>
    </source>
</reference>
<dbReference type="InterPro" id="IPR021109">
    <property type="entry name" value="Peptidase_aspartic_dom_sf"/>
</dbReference>
<dbReference type="GO" id="GO:0000324">
    <property type="term" value="C:fungal-type vacuole"/>
    <property type="evidence" value="ECO:0007669"/>
    <property type="project" value="TreeGrafter"/>
</dbReference>
<dbReference type="InterPro" id="IPR001461">
    <property type="entry name" value="Aspartic_peptidase_A1"/>
</dbReference>
<dbReference type="Gene3D" id="2.40.70.10">
    <property type="entry name" value="Acid Proteases"/>
    <property type="match status" value="2"/>
</dbReference>
<accession>A0A6A6T9U9</accession>
<dbReference type="GO" id="GO:0004190">
    <property type="term" value="F:aspartic-type endopeptidase activity"/>
    <property type="evidence" value="ECO:0007669"/>
    <property type="project" value="InterPro"/>
</dbReference>
<evidence type="ECO:0000313" key="5">
    <source>
        <dbReference type="EMBL" id="KAF2656755.1"/>
    </source>
</evidence>
<keyword evidence="6" id="KW-1185">Reference proteome</keyword>
<dbReference type="InterPro" id="IPR033121">
    <property type="entry name" value="PEPTIDASE_A1"/>
</dbReference>
<gene>
    <name evidence="5" type="ORF">K491DRAFT_757385</name>
</gene>
<name>A0A6A6T9U9_9PLEO</name>